<evidence type="ECO:0000256" key="9">
    <source>
        <dbReference type="PIRSR" id="PIRSR602401-1"/>
    </source>
</evidence>
<evidence type="ECO:0000313" key="14">
    <source>
        <dbReference type="Proteomes" id="UP001244011"/>
    </source>
</evidence>
<evidence type="ECO:0000256" key="3">
    <source>
        <dbReference type="ARBA" id="ARBA00022617"/>
    </source>
</evidence>
<dbReference type="EMBL" id="MU839024">
    <property type="protein sequence ID" value="KAK1763775.1"/>
    <property type="molecule type" value="Genomic_DNA"/>
</dbReference>
<keyword evidence="4 9" id="KW-0479">Metal-binding</keyword>
<feature type="compositionally biased region" description="Low complexity" evidence="10">
    <location>
        <begin position="605"/>
        <end position="623"/>
    </location>
</feature>
<dbReference type="CDD" id="cd12148">
    <property type="entry name" value="fungal_TF_MHR"/>
    <property type="match status" value="1"/>
</dbReference>
<dbReference type="GeneID" id="85313390"/>
<dbReference type="InterPro" id="IPR002401">
    <property type="entry name" value="Cyt_P450_E_grp-I"/>
</dbReference>
<comment type="similarity">
    <text evidence="2">Belongs to the cytochrome P450 family.</text>
</comment>
<dbReference type="PRINTS" id="PR00463">
    <property type="entry name" value="EP450I"/>
</dbReference>
<keyword evidence="8" id="KW-0539">Nucleus</keyword>
<sequence>MAANATAHFVKMASRTPPLFLEWHTPTGQAVCAAGAGLMSHWAYFYHGEHHNQGMTISKFYTLLLLVTPLLLWHYLQLPVLAAVVRAVMLAFSYAAGLFGSMAVYRSVFSPLRKFDGPFLARFTNLWHSWQNTYKSDNYRLMTKLHNQYGDIVRTGPHNLSVNVPEAVQIVLGSKSKCEKSPWYDTSLPLVNLHSTRDKKLHELRRKVFNKAFSPAALVAYEERITLLSQQFCDQVAKFRGKAFNATHWFKYFAFDVMGEIGLGESFHMLEKEDNRHIPGLVMGGMADIAWLQPIPWSTHIVHRLPFLAKGPKVFIKFVEDQAAKRRARGATKPDILANLLETYEKSAKGFQDYQWLRGDTRLTIVGGSDTTASSLSFIFYYLAKYPEEVRKLRAEFQPLLAASGKHHLDVKDVSKAVHLNGVIHESLRLNPPIPSGYPRVTPPEGITVAGTYIPGNTTVVIPLRTMGHSESCYARAEEFIPERWYSQPDLIKHKDAFAAFGVGHYGCIGRVLSLVEMRNLIVKILSNGPCKYCASTGATCSTSVRLQRRPYYHVSEEEYQCCMRLLRHFVPNTTLDLKTMKAMIAEIDQQEHQQGGPTSPTQRQQQGSSTAGAVGGASVSSGDSTPPIETEESEVLQEELGCMIIDARGSYRYVGADSSVRFANAISQAPHHQPRRRKNDPALMVPHVRSRLPPATPESVHGSPDKGGTPKTYNQLSGLSSLNKIYLPDRSVCQQYAMRFFDEIQSIYWFYSPEQFFTLVDRTYADGGSSASASWLCSLYCIFAICSAREEGPGPCPPSLSDSSSRRSSEYLALAKSLGVQVCDEADTDAVGALALTSLALHSSCYTVTAYLIVGMTVRMAYSLGLHRDISPRGQDSVSRARLHRLWWTVYLLDQEIAVQLGYPCAIVDDAACIRTPAACESILDPGRPTPHGYQAVCVELVKVKKKISHTLYVAPALGTRKVPFSAVTGCIGDLRDWLAKLPPHLCWSSGMSPSHRRAVAVLHLRYWTTLIHVQRPFLLYAVTRGAELEGNKKRWYEELSGLCLEAAEKSVAIVARMRESGLLSSLVLFDTQVLQDLVQVLLLGKEWEGYQRRAFCGEALETCMATLEGMESVGWCEKILPELEATVAARTALRGQMEEGTEGEQTGIFYDGGGGGGGGGSFVAGTTTWSGTTAQGFTPVADRMGDAFFDTFQDFEYNIDAQLDVFDTLDLDMGTYVQDGLYF</sequence>
<feature type="compositionally biased region" description="Polar residues" evidence="10">
    <location>
        <begin position="593"/>
        <end position="604"/>
    </location>
</feature>
<name>A0AAJ0BSR1_9PEZI</name>
<evidence type="ECO:0000313" key="13">
    <source>
        <dbReference type="EMBL" id="KAK1763775.1"/>
    </source>
</evidence>
<evidence type="ECO:0000256" key="2">
    <source>
        <dbReference type="ARBA" id="ARBA00010617"/>
    </source>
</evidence>
<evidence type="ECO:0000256" key="4">
    <source>
        <dbReference type="ARBA" id="ARBA00022723"/>
    </source>
</evidence>
<dbReference type="CDD" id="cd11061">
    <property type="entry name" value="CYP67-like"/>
    <property type="match status" value="1"/>
</dbReference>
<comment type="caution">
    <text evidence="13">The sequence shown here is derived from an EMBL/GenBank/DDBJ whole genome shotgun (WGS) entry which is preliminary data.</text>
</comment>
<keyword evidence="11" id="KW-0812">Transmembrane</keyword>
<dbReference type="InterPro" id="IPR001128">
    <property type="entry name" value="Cyt_P450"/>
</dbReference>
<dbReference type="PANTHER" id="PTHR24305:SF187">
    <property type="entry name" value="P450, PUTATIVE (EUROFUNG)-RELATED"/>
    <property type="match status" value="1"/>
</dbReference>
<feature type="binding site" description="axial binding residue" evidence="9">
    <location>
        <position position="508"/>
    </location>
    <ligand>
        <name>heme</name>
        <dbReference type="ChEBI" id="CHEBI:30413"/>
    </ligand>
    <ligandPart>
        <name>Fe</name>
        <dbReference type="ChEBI" id="CHEBI:18248"/>
    </ligandPart>
</feature>
<dbReference type="SUPFAM" id="SSF48264">
    <property type="entry name" value="Cytochrome P450"/>
    <property type="match status" value="1"/>
</dbReference>
<proteinExistence type="inferred from homology"/>
<feature type="region of interest" description="Disordered" evidence="10">
    <location>
        <begin position="591"/>
        <end position="636"/>
    </location>
</feature>
<feature type="domain" description="Xylanolytic transcriptional activator regulatory" evidence="12">
    <location>
        <begin position="851"/>
        <end position="924"/>
    </location>
</feature>
<dbReference type="GO" id="GO:0003677">
    <property type="term" value="F:DNA binding"/>
    <property type="evidence" value="ECO:0007669"/>
    <property type="project" value="InterPro"/>
</dbReference>
<dbReference type="Proteomes" id="UP001244011">
    <property type="component" value="Unassembled WGS sequence"/>
</dbReference>
<keyword evidence="11" id="KW-1133">Transmembrane helix</keyword>
<dbReference type="Pfam" id="PF00067">
    <property type="entry name" value="p450"/>
    <property type="match status" value="1"/>
</dbReference>
<organism evidence="13 14">
    <name type="scientific">Phialemonium atrogriseum</name>
    <dbReference type="NCBI Taxonomy" id="1093897"/>
    <lineage>
        <taxon>Eukaryota</taxon>
        <taxon>Fungi</taxon>
        <taxon>Dikarya</taxon>
        <taxon>Ascomycota</taxon>
        <taxon>Pezizomycotina</taxon>
        <taxon>Sordariomycetes</taxon>
        <taxon>Sordariomycetidae</taxon>
        <taxon>Cephalothecales</taxon>
        <taxon>Cephalothecaceae</taxon>
        <taxon>Phialemonium</taxon>
    </lineage>
</organism>
<dbReference type="GO" id="GO:0008270">
    <property type="term" value="F:zinc ion binding"/>
    <property type="evidence" value="ECO:0007669"/>
    <property type="project" value="InterPro"/>
</dbReference>
<dbReference type="AlphaFoldDB" id="A0AAJ0BSR1"/>
<dbReference type="GO" id="GO:0005506">
    <property type="term" value="F:iron ion binding"/>
    <property type="evidence" value="ECO:0007669"/>
    <property type="project" value="InterPro"/>
</dbReference>
<keyword evidence="6 9" id="KW-0408">Iron</keyword>
<dbReference type="GO" id="GO:0004497">
    <property type="term" value="F:monooxygenase activity"/>
    <property type="evidence" value="ECO:0007669"/>
    <property type="project" value="UniProtKB-KW"/>
</dbReference>
<keyword evidence="14" id="KW-1185">Reference proteome</keyword>
<evidence type="ECO:0000256" key="8">
    <source>
        <dbReference type="ARBA" id="ARBA00023242"/>
    </source>
</evidence>
<evidence type="ECO:0000256" key="7">
    <source>
        <dbReference type="ARBA" id="ARBA00023033"/>
    </source>
</evidence>
<keyword evidence="5" id="KW-0560">Oxidoreductase</keyword>
<dbReference type="GO" id="GO:0016705">
    <property type="term" value="F:oxidoreductase activity, acting on paired donors, with incorporation or reduction of molecular oxygen"/>
    <property type="evidence" value="ECO:0007669"/>
    <property type="project" value="InterPro"/>
</dbReference>
<evidence type="ECO:0000256" key="10">
    <source>
        <dbReference type="SAM" id="MobiDB-lite"/>
    </source>
</evidence>
<dbReference type="InterPro" id="IPR036396">
    <property type="entry name" value="Cyt_P450_sf"/>
</dbReference>
<feature type="transmembrane region" description="Helical" evidence="11">
    <location>
        <begin position="58"/>
        <end position="76"/>
    </location>
</feature>
<protein>
    <submittedName>
        <fullName evidence="13">Cytochrome P450</fullName>
    </submittedName>
</protein>
<accession>A0AAJ0BSR1</accession>
<dbReference type="SMART" id="SM00906">
    <property type="entry name" value="Fungal_trans"/>
    <property type="match status" value="1"/>
</dbReference>
<gene>
    <name evidence="13" type="ORF">QBC33DRAFT_562359</name>
</gene>
<keyword evidence="11" id="KW-0472">Membrane</keyword>
<feature type="transmembrane region" description="Helical" evidence="11">
    <location>
        <begin position="82"/>
        <end position="105"/>
    </location>
</feature>
<evidence type="ECO:0000256" key="1">
    <source>
        <dbReference type="ARBA" id="ARBA00001971"/>
    </source>
</evidence>
<dbReference type="InterPro" id="IPR007219">
    <property type="entry name" value="XnlR_reg_dom"/>
</dbReference>
<dbReference type="GO" id="GO:0006351">
    <property type="term" value="P:DNA-templated transcription"/>
    <property type="evidence" value="ECO:0007669"/>
    <property type="project" value="InterPro"/>
</dbReference>
<evidence type="ECO:0000259" key="12">
    <source>
        <dbReference type="SMART" id="SM00906"/>
    </source>
</evidence>
<comment type="cofactor">
    <cofactor evidence="1 9">
        <name>heme</name>
        <dbReference type="ChEBI" id="CHEBI:30413"/>
    </cofactor>
</comment>
<dbReference type="Pfam" id="PF04082">
    <property type="entry name" value="Fungal_trans"/>
    <property type="match status" value="1"/>
</dbReference>
<dbReference type="PRINTS" id="PR00385">
    <property type="entry name" value="P450"/>
</dbReference>
<evidence type="ECO:0000256" key="5">
    <source>
        <dbReference type="ARBA" id="ARBA00023002"/>
    </source>
</evidence>
<reference evidence="13" key="1">
    <citation type="submission" date="2023-06" db="EMBL/GenBank/DDBJ databases">
        <title>Genome-scale phylogeny and comparative genomics of the fungal order Sordariales.</title>
        <authorList>
            <consortium name="Lawrence Berkeley National Laboratory"/>
            <person name="Hensen N."/>
            <person name="Bonometti L."/>
            <person name="Westerberg I."/>
            <person name="Brannstrom I.O."/>
            <person name="Guillou S."/>
            <person name="Cros-Aarteil S."/>
            <person name="Calhoun S."/>
            <person name="Haridas S."/>
            <person name="Kuo A."/>
            <person name="Mondo S."/>
            <person name="Pangilinan J."/>
            <person name="Riley R."/>
            <person name="Labutti K."/>
            <person name="Andreopoulos B."/>
            <person name="Lipzen A."/>
            <person name="Chen C."/>
            <person name="Yanf M."/>
            <person name="Daum C."/>
            <person name="Ng V."/>
            <person name="Clum A."/>
            <person name="Steindorff A."/>
            <person name="Ohm R."/>
            <person name="Martin F."/>
            <person name="Silar P."/>
            <person name="Natvig D."/>
            <person name="Lalanne C."/>
            <person name="Gautier V."/>
            <person name="Ament-Velasquez S.L."/>
            <person name="Kruys A."/>
            <person name="Hutchinson M.I."/>
            <person name="Powell A.J."/>
            <person name="Barry K."/>
            <person name="Miller A.N."/>
            <person name="Grigoriev I.V."/>
            <person name="Debuchy R."/>
            <person name="Gladieux P."/>
            <person name="Thoren M.H."/>
            <person name="Johannesson H."/>
        </authorList>
    </citation>
    <scope>NUCLEOTIDE SEQUENCE</scope>
    <source>
        <strain evidence="13">8032-3</strain>
    </source>
</reference>
<dbReference type="RefSeq" id="XP_060279988.1">
    <property type="nucleotide sequence ID" value="XM_060430203.1"/>
</dbReference>
<evidence type="ECO:0000256" key="11">
    <source>
        <dbReference type="SAM" id="Phobius"/>
    </source>
</evidence>
<keyword evidence="3 9" id="KW-0349">Heme</keyword>
<evidence type="ECO:0000256" key="6">
    <source>
        <dbReference type="ARBA" id="ARBA00023004"/>
    </source>
</evidence>
<dbReference type="InterPro" id="IPR050121">
    <property type="entry name" value="Cytochrome_P450_monoxygenase"/>
</dbReference>
<dbReference type="Gene3D" id="1.10.630.10">
    <property type="entry name" value="Cytochrome P450"/>
    <property type="match status" value="1"/>
</dbReference>
<feature type="region of interest" description="Disordered" evidence="10">
    <location>
        <begin position="691"/>
        <end position="715"/>
    </location>
</feature>
<dbReference type="GO" id="GO:0020037">
    <property type="term" value="F:heme binding"/>
    <property type="evidence" value="ECO:0007669"/>
    <property type="project" value="InterPro"/>
</dbReference>
<feature type="transmembrane region" description="Helical" evidence="11">
    <location>
        <begin position="27"/>
        <end position="46"/>
    </location>
</feature>
<keyword evidence="7" id="KW-0503">Monooxygenase</keyword>
<dbReference type="PANTHER" id="PTHR24305">
    <property type="entry name" value="CYTOCHROME P450"/>
    <property type="match status" value="1"/>
</dbReference>